<dbReference type="Proteomes" id="UP001212170">
    <property type="component" value="Unassembled WGS sequence"/>
</dbReference>
<name>A0ABT4WAA8_9FLAO</name>
<dbReference type="EMBL" id="JAMZNK010000009">
    <property type="protein sequence ID" value="MDA6069510.1"/>
    <property type="molecule type" value="Genomic_DNA"/>
</dbReference>
<reference evidence="2 3" key="1">
    <citation type="journal article" date="2023" name="Chemosphere">
        <title>Whole genome analysis of Flavobacterium aziz-sancarii sp. nov., isolated from Ardley Island (Antarctica), revealed a rich resistome and bioremediation potential.</title>
        <authorList>
            <person name="Otur C."/>
            <person name="Okay S."/>
            <person name="Kurt-Kizildogan A."/>
        </authorList>
    </citation>
    <scope>NUCLEOTIDE SEQUENCE [LARGE SCALE GENOMIC DNA]</scope>
    <source>
        <strain evidence="2 3">AC</strain>
    </source>
</reference>
<gene>
    <name evidence="2" type="ORF">NJT12_07760</name>
</gene>
<dbReference type="PROSITE" id="PS50965">
    <property type="entry name" value="NERD"/>
    <property type="match status" value="1"/>
</dbReference>
<dbReference type="RefSeq" id="WP_271335315.1">
    <property type="nucleotide sequence ID" value="NZ_JAMZNK010000009.1"/>
</dbReference>
<proteinExistence type="predicted"/>
<dbReference type="InterPro" id="IPR011528">
    <property type="entry name" value="NERD"/>
</dbReference>
<evidence type="ECO:0000259" key="1">
    <source>
        <dbReference type="PROSITE" id="PS50965"/>
    </source>
</evidence>
<evidence type="ECO:0000313" key="3">
    <source>
        <dbReference type="Proteomes" id="UP001212170"/>
    </source>
</evidence>
<organism evidence="2 3">
    <name type="scientific">Flavobacterium azizsancarii</name>
    <dbReference type="NCBI Taxonomy" id="2961580"/>
    <lineage>
        <taxon>Bacteria</taxon>
        <taxon>Pseudomonadati</taxon>
        <taxon>Bacteroidota</taxon>
        <taxon>Flavobacteriia</taxon>
        <taxon>Flavobacteriales</taxon>
        <taxon>Flavobacteriaceae</taxon>
        <taxon>Flavobacterium</taxon>
    </lineage>
</organism>
<sequence length="228" mass="26386">MVIVGVILLAILIFILLYIRDKKLLETVTKSHRGTKTERQLILKLLKAKFPAQTIFHDLYIKNKFGNYSQIDLVLATKVGIIVFEVKKYSGWIFGNGNHSKWTQVLAYGKEKYYFYNPILQNKKHVEELKAQKTDFQNIPFFSVVVFFGDCEFRDVSFIPTNTYLTKSPRVIAVVKKIIKENDQAKYKSKRDVVSILAAAVENGSNHKISEKHIKNIKDMLGDERIFH</sequence>
<dbReference type="Pfam" id="PF08378">
    <property type="entry name" value="NERD"/>
    <property type="match status" value="1"/>
</dbReference>
<accession>A0ABT4WAA8</accession>
<comment type="caution">
    <text evidence="2">The sequence shown here is derived from an EMBL/GenBank/DDBJ whole genome shotgun (WGS) entry which is preliminary data.</text>
</comment>
<feature type="domain" description="NERD" evidence="1">
    <location>
        <begin position="33"/>
        <end position="154"/>
    </location>
</feature>
<protein>
    <submittedName>
        <fullName evidence="2">NERD domain-containing protein</fullName>
    </submittedName>
</protein>
<keyword evidence="3" id="KW-1185">Reference proteome</keyword>
<evidence type="ECO:0000313" key="2">
    <source>
        <dbReference type="EMBL" id="MDA6069510.1"/>
    </source>
</evidence>